<organism evidence="1 2">
    <name type="scientific">Victivallis vadensis</name>
    <dbReference type="NCBI Taxonomy" id="172901"/>
    <lineage>
        <taxon>Bacteria</taxon>
        <taxon>Pseudomonadati</taxon>
        <taxon>Lentisphaerota</taxon>
        <taxon>Lentisphaeria</taxon>
        <taxon>Victivallales</taxon>
        <taxon>Victivallaceae</taxon>
        <taxon>Victivallis</taxon>
    </lineage>
</organism>
<proteinExistence type="predicted"/>
<accession>A0A848AX33</accession>
<dbReference type="EMBL" id="JABAEW010000003">
    <property type="protein sequence ID" value="NMD85492.1"/>
    <property type="molecule type" value="Genomic_DNA"/>
</dbReference>
<dbReference type="Proteomes" id="UP000576225">
    <property type="component" value="Unassembled WGS sequence"/>
</dbReference>
<reference evidence="1 2" key="1">
    <citation type="submission" date="2020-04" db="EMBL/GenBank/DDBJ databases">
        <authorList>
            <person name="Hitch T.C.A."/>
            <person name="Wylensek D."/>
            <person name="Clavel T."/>
        </authorList>
    </citation>
    <scope>NUCLEOTIDE SEQUENCE [LARGE SCALE GENOMIC DNA]</scope>
    <source>
        <strain evidence="1 2">COR2-253-APC-1A</strain>
    </source>
</reference>
<evidence type="ECO:0000313" key="1">
    <source>
        <dbReference type="EMBL" id="NMD85492.1"/>
    </source>
</evidence>
<evidence type="ECO:0000313" key="2">
    <source>
        <dbReference type="Proteomes" id="UP000576225"/>
    </source>
</evidence>
<sequence>MPIAIFQVLFQTNTGSEYATYFPSSYSTPCPLFGFSGVFHPCTENTRQFGAAASLTAPESLSLNNGEFFRSPDLQNPGTRIIL</sequence>
<comment type="caution">
    <text evidence="1">The sequence shown here is derived from an EMBL/GenBank/DDBJ whole genome shotgun (WGS) entry which is preliminary data.</text>
</comment>
<name>A0A848AX33_9BACT</name>
<protein>
    <submittedName>
        <fullName evidence="1">Uncharacterized protein</fullName>
    </submittedName>
</protein>
<gene>
    <name evidence="1" type="ORF">HF882_02725</name>
</gene>
<dbReference type="AlphaFoldDB" id="A0A848AX33"/>
<dbReference type="RefSeq" id="WP_133245023.1">
    <property type="nucleotide sequence ID" value="NZ_CABMMC010000047.1"/>
</dbReference>
<dbReference type="GeneID" id="78297416"/>